<dbReference type="Pfam" id="PF25967">
    <property type="entry name" value="RND-MFP_C"/>
    <property type="match status" value="1"/>
</dbReference>
<dbReference type="FunFam" id="2.40.420.20:FF:000005">
    <property type="entry name" value="Efflux transporter, RND family, MFP subunit"/>
    <property type="match status" value="1"/>
</dbReference>
<feature type="coiled-coil region" evidence="3">
    <location>
        <begin position="134"/>
        <end position="161"/>
    </location>
</feature>
<dbReference type="GO" id="GO:0022857">
    <property type="term" value="F:transmembrane transporter activity"/>
    <property type="evidence" value="ECO:0007669"/>
    <property type="project" value="InterPro"/>
</dbReference>
<gene>
    <name evidence="9" type="ORF">H8744_04950</name>
</gene>
<feature type="domain" description="Multidrug resistance protein MdtA-like barrel-sandwich hybrid" evidence="6">
    <location>
        <begin position="56"/>
        <end position="197"/>
    </location>
</feature>
<dbReference type="GO" id="GO:0046677">
    <property type="term" value="P:response to antibiotic"/>
    <property type="evidence" value="ECO:0007669"/>
    <property type="project" value="TreeGrafter"/>
</dbReference>
<feature type="domain" description="Multidrug resistance protein MdtA-like beta-barrel" evidence="7">
    <location>
        <begin position="203"/>
        <end position="285"/>
    </location>
</feature>
<dbReference type="GO" id="GO:0005886">
    <property type="term" value="C:plasma membrane"/>
    <property type="evidence" value="ECO:0007669"/>
    <property type="project" value="TreeGrafter"/>
</dbReference>
<keyword evidence="3" id="KW-0175">Coiled coil</keyword>
<evidence type="ECO:0000313" key="10">
    <source>
        <dbReference type="Proteomes" id="UP000651085"/>
    </source>
</evidence>
<keyword evidence="10" id="KW-1185">Reference proteome</keyword>
<dbReference type="RefSeq" id="WP_262433777.1">
    <property type="nucleotide sequence ID" value="NZ_JACRTF010000001.1"/>
</dbReference>
<dbReference type="NCBIfam" id="TIGR01730">
    <property type="entry name" value="RND_mfp"/>
    <property type="match status" value="1"/>
</dbReference>
<comment type="subcellular location">
    <subcellularLocation>
        <location evidence="1">Cell envelope</location>
    </subcellularLocation>
</comment>
<evidence type="ECO:0000259" key="6">
    <source>
        <dbReference type="Pfam" id="PF25917"/>
    </source>
</evidence>
<feature type="chain" id="PRO_5037410854" evidence="5">
    <location>
        <begin position="22"/>
        <end position="386"/>
    </location>
</feature>
<dbReference type="Gene3D" id="2.40.30.170">
    <property type="match status" value="1"/>
</dbReference>
<evidence type="ECO:0000313" key="9">
    <source>
        <dbReference type="EMBL" id="MBC8592605.1"/>
    </source>
</evidence>
<dbReference type="EMBL" id="JACRTF010000001">
    <property type="protein sequence ID" value="MBC8592605.1"/>
    <property type="molecule type" value="Genomic_DNA"/>
</dbReference>
<dbReference type="AlphaFoldDB" id="A0A926IPK2"/>
<organism evidence="9 10">
    <name type="scientific">Jilunia laotingensis</name>
    <dbReference type="NCBI Taxonomy" id="2763675"/>
    <lineage>
        <taxon>Bacteria</taxon>
        <taxon>Pseudomonadati</taxon>
        <taxon>Bacteroidota</taxon>
        <taxon>Bacteroidia</taxon>
        <taxon>Bacteroidales</taxon>
        <taxon>Bacteroidaceae</taxon>
        <taxon>Jilunia</taxon>
    </lineage>
</organism>
<dbReference type="Gene3D" id="1.10.287.470">
    <property type="entry name" value="Helix hairpin bin"/>
    <property type="match status" value="1"/>
</dbReference>
<feature type="region of interest" description="Disordered" evidence="4">
    <location>
        <begin position="366"/>
        <end position="386"/>
    </location>
</feature>
<dbReference type="GO" id="GO:0030313">
    <property type="term" value="C:cell envelope"/>
    <property type="evidence" value="ECO:0007669"/>
    <property type="project" value="UniProtKB-SubCell"/>
</dbReference>
<proteinExistence type="inferred from homology"/>
<comment type="caution">
    <text evidence="9">The sequence shown here is derived from an EMBL/GenBank/DDBJ whole genome shotgun (WGS) entry which is preliminary data.</text>
</comment>
<feature type="signal peptide" evidence="5">
    <location>
        <begin position="1"/>
        <end position="21"/>
    </location>
</feature>
<feature type="domain" description="Multidrug resistance protein MdtA-like C-terminal permuted SH3" evidence="8">
    <location>
        <begin position="293"/>
        <end position="353"/>
    </location>
</feature>
<evidence type="ECO:0000259" key="8">
    <source>
        <dbReference type="Pfam" id="PF25967"/>
    </source>
</evidence>
<dbReference type="Proteomes" id="UP000651085">
    <property type="component" value="Unassembled WGS sequence"/>
</dbReference>
<evidence type="ECO:0000256" key="1">
    <source>
        <dbReference type="ARBA" id="ARBA00004196"/>
    </source>
</evidence>
<dbReference type="PANTHER" id="PTHR30158:SF23">
    <property type="entry name" value="MULTIDRUG RESISTANCE PROTEIN MEXA"/>
    <property type="match status" value="1"/>
</dbReference>
<reference evidence="9" key="1">
    <citation type="submission" date="2020-08" db="EMBL/GenBank/DDBJ databases">
        <title>Genome public.</title>
        <authorList>
            <person name="Liu C."/>
            <person name="Sun Q."/>
        </authorList>
    </citation>
    <scope>NUCLEOTIDE SEQUENCE</scope>
    <source>
        <strain evidence="9">N12</strain>
    </source>
</reference>
<dbReference type="InterPro" id="IPR058625">
    <property type="entry name" value="MdtA-like_BSH"/>
</dbReference>
<dbReference type="Pfam" id="PF25944">
    <property type="entry name" value="Beta-barrel_RND"/>
    <property type="match status" value="1"/>
</dbReference>
<dbReference type="PANTHER" id="PTHR30158">
    <property type="entry name" value="ACRA/E-RELATED COMPONENT OF DRUG EFFLUX TRANSPORTER"/>
    <property type="match status" value="1"/>
</dbReference>
<evidence type="ECO:0000256" key="4">
    <source>
        <dbReference type="SAM" id="MobiDB-lite"/>
    </source>
</evidence>
<dbReference type="Pfam" id="PF25917">
    <property type="entry name" value="BSH_RND"/>
    <property type="match status" value="1"/>
</dbReference>
<sequence length="386" mass="41489">MKSRIVLFAFCLALLSSCGQKGFNLGGTPECAVQTLEPVTVSLTSSYPATIKGKQDVEIRPQVSGFITKVCVDEGSMVRKGQVLFVIDPTQYEAAARSAKAAVATAEAAVSTQQITVNNKRELNKKNIISDYDLAMAENSLASAKAQLASAKAQLISAEQNLGFTNVKSPSDGIVNNIPYRLGSLVSPSIQTPLTVVSDITEMFVYASLTEKELLNLVRKDGSQTAAVETYPEVELQLSDGTTYGEKGKIETISGLINANTGAVSIRATFPNSNHLLRSGGMANLIIPYTMENTISIPQKATTEIQDKKFVFLLQPDNTVKMNEISVFNISDGKEYVVTSGLKSGDKIVIENVGTLKDGQTIKPVTPAESEASFQQAMQDRKEGKM</sequence>
<dbReference type="Gene3D" id="2.40.420.20">
    <property type="match status" value="1"/>
</dbReference>
<keyword evidence="5" id="KW-0732">Signal</keyword>
<dbReference type="Gene3D" id="2.40.50.100">
    <property type="match status" value="1"/>
</dbReference>
<protein>
    <submittedName>
        <fullName evidence="9">Efflux RND transporter periplasmic adaptor subunit</fullName>
    </submittedName>
</protein>
<dbReference type="InterPro" id="IPR006143">
    <property type="entry name" value="RND_pump_MFP"/>
</dbReference>
<dbReference type="InterPro" id="IPR058627">
    <property type="entry name" value="MdtA-like_C"/>
</dbReference>
<comment type="similarity">
    <text evidence="2">Belongs to the membrane fusion protein (MFP) (TC 8.A.1) family.</text>
</comment>
<evidence type="ECO:0000256" key="3">
    <source>
        <dbReference type="SAM" id="Coils"/>
    </source>
</evidence>
<evidence type="ECO:0000256" key="5">
    <source>
        <dbReference type="SAM" id="SignalP"/>
    </source>
</evidence>
<name>A0A926IPK2_9BACT</name>
<dbReference type="SUPFAM" id="SSF111369">
    <property type="entry name" value="HlyD-like secretion proteins"/>
    <property type="match status" value="1"/>
</dbReference>
<dbReference type="InterPro" id="IPR058626">
    <property type="entry name" value="MdtA-like_b-barrel"/>
</dbReference>
<evidence type="ECO:0000259" key="7">
    <source>
        <dbReference type="Pfam" id="PF25944"/>
    </source>
</evidence>
<dbReference type="PROSITE" id="PS51257">
    <property type="entry name" value="PROKAR_LIPOPROTEIN"/>
    <property type="match status" value="1"/>
</dbReference>
<accession>A0A926IPK2</accession>
<evidence type="ECO:0000256" key="2">
    <source>
        <dbReference type="ARBA" id="ARBA00009477"/>
    </source>
</evidence>